<accession>A0A4S8LRW1</accession>
<feature type="region of interest" description="Disordered" evidence="1">
    <location>
        <begin position="1"/>
        <end position="26"/>
    </location>
</feature>
<organism evidence="2 3">
    <name type="scientific">Dendrothele bispora (strain CBS 962.96)</name>
    <dbReference type="NCBI Taxonomy" id="1314807"/>
    <lineage>
        <taxon>Eukaryota</taxon>
        <taxon>Fungi</taxon>
        <taxon>Dikarya</taxon>
        <taxon>Basidiomycota</taxon>
        <taxon>Agaricomycotina</taxon>
        <taxon>Agaricomycetes</taxon>
        <taxon>Agaricomycetidae</taxon>
        <taxon>Agaricales</taxon>
        <taxon>Agaricales incertae sedis</taxon>
        <taxon>Dendrothele</taxon>
    </lineage>
</organism>
<dbReference type="OrthoDB" id="2426273at2759"/>
<dbReference type="AlphaFoldDB" id="A0A4S8LRW1"/>
<name>A0A4S8LRW1_DENBC</name>
<sequence>MCQLSKQSNDTSAGGSEGSVQHDSAEEKTITSLFNEPHISTKPYSLTMPQASPGLPPRPEFMPFAVPFLCRLKPYDGKDFWTYPERCGWIINAKDEQCHPLCPPGHCEHGMSIEEISIEDDRVRPLMFSRSDGTEVLESDKVTFLQAWLFLGVLEEVSSLCGLDIDIAAEFIVDEDLISTEKLNSLPGRWFEATMRTNRAGDRDLVGHILTIGRHSAMLLRSELIDAEQNAKESYGVFEMSFLLYAYKYDYTYAECRVFHSLDLLIRIIGLHLLLHIRTPNFNATADDSWGPGRVVKSLMWVSARPQEGLHQLFDLAYDDLQERGWCPSELDALVDDNLAFASLLSRPRIRSRSRSNIDIPLTICRSPCSNTPGI</sequence>
<evidence type="ECO:0000313" key="2">
    <source>
        <dbReference type="EMBL" id="THU92242.1"/>
    </source>
</evidence>
<keyword evidence="3" id="KW-1185">Reference proteome</keyword>
<evidence type="ECO:0000256" key="1">
    <source>
        <dbReference type="SAM" id="MobiDB-lite"/>
    </source>
</evidence>
<dbReference type="EMBL" id="ML179285">
    <property type="protein sequence ID" value="THU92242.1"/>
    <property type="molecule type" value="Genomic_DNA"/>
</dbReference>
<dbReference type="Proteomes" id="UP000297245">
    <property type="component" value="Unassembled WGS sequence"/>
</dbReference>
<evidence type="ECO:0000313" key="3">
    <source>
        <dbReference type="Proteomes" id="UP000297245"/>
    </source>
</evidence>
<feature type="compositionally biased region" description="Polar residues" evidence="1">
    <location>
        <begin position="1"/>
        <end position="22"/>
    </location>
</feature>
<proteinExistence type="predicted"/>
<gene>
    <name evidence="2" type="ORF">K435DRAFT_906789</name>
</gene>
<reference evidence="2 3" key="1">
    <citation type="journal article" date="2019" name="Nat. Ecol. Evol.">
        <title>Megaphylogeny resolves global patterns of mushroom evolution.</title>
        <authorList>
            <person name="Varga T."/>
            <person name="Krizsan K."/>
            <person name="Foldi C."/>
            <person name="Dima B."/>
            <person name="Sanchez-Garcia M."/>
            <person name="Sanchez-Ramirez S."/>
            <person name="Szollosi G.J."/>
            <person name="Szarkandi J.G."/>
            <person name="Papp V."/>
            <person name="Albert L."/>
            <person name="Andreopoulos W."/>
            <person name="Angelini C."/>
            <person name="Antonin V."/>
            <person name="Barry K.W."/>
            <person name="Bougher N.L."/>
            <person name="Buchanan P."/>
            <person name="Buyck B."/>
            <person name="Bense V."/>
            <person name="Catcheside P."/>
            <person name="Chovatia M."/>
            <person name="Cooper J."/>
            <person name="Damon W."/>
            <person name="Desjardin D."/>
            <person name="Finy P."/>
            <person name="Geml J."/>
            <person name="Haridas S."/>
            <person name="Hughes K."/>
            <person name="Justo A."/>
            <person name="Karasinski D."/>
            <person name="Kautmanova I."/>
            <person name="Kiss B."/>
            <person name="Kocsube S."/>
            <person name="Kotiranta H."/>
            <person name="LaButti K.M."/>
            <person name="Lechner B.E."/>
            <person name="Liimatainen K."/>
            <person name="Lipzen A."/>
            <person name="Lukacs Z."/>
            <person name="Mihaltcheva S."/>
            <person name="Morgado L.N."/>
            <person name="Niskanen T."/>
            <person name="Noordeloos M.E."/>
            <person name="Ohm R.A."/>
            <person name="Ortiz-Santana B."/>
            <person name="Ovrebo C."/>
            <person name="Racz N."/>
            <person name="Riley R."/>
            <person name="Savchenko A."/>
            <person name="Shiryaev A."/>
            <person name="Soop K."/>
            <person name="Spirin V."/>
            <person name="Szebenyi C."/>
            <person name="Tomsovsky M."/>
            <person name="Tulloss R.E."/>
            <person name="Uehling J."/>
            <person name="Grigoriev I.V."/>
            <person name="Vagvolgyi C."/>
            <person name="Papp T."/>
            <person name="Martin F.M."/>
            <person name="Miettinen O."/>
            <person name="Hibbett D.S."/>
            <person name="Nagy L.G."/>
        </authorList>
    </citation>
    <scope>NUCLEOTIDE SEQUENCE [LARGE SCALE GENOMIC DNA]</scope>
    <source>
        <strain evidence="2 3">CBS 962.96</strain>
    </source>
</reference>
<protein>
    <submittedName>
        <fullName evidence="2">Uncharacterized protein</fullName>
    </submittedName>
</protein>